<feature type="transmembrane region" description="Helical" evidence="6">
    <location>
        <begin position="209"/>
        <end position="227"/>
    </location>
</feature>
<evidence type="ECO:0000256" key="6">
    <source>
        <dbReference type="SAM" id="Phobius"/>
    </source>
</evidence>
<dbReference type="GO" id="GO:0016020">
    <property type="term" value="C:membrane"/>
    <property type="evidence" value="ECO:0007669"/>
    <property type="project" value="UniProtKB-SubCell"/>
</dbReference>
<dbReference type="FunCoup" id="A0A6I8NGT9">
    <property type="interactions" value="437"/>
</dbReference>
<name>A0A6I8NGT9_ORNAN</name>
<evidence type="ECO:0000256" key="1">
    <source>
        <dbReference type="ARBA" id="ARBA00004141"/>
    </source>
</evidence>
<keyword evidence="3 6" id="KW-1133">Transmembrane helix</keyword>
<evidence type="ECO:0000256" key="5">
    <source>
        <dbReference type="SAM" id="MobiDB-lite"/>
    </source>
</evidence>
<evidence type="ECO:0000313" key="7">
    <source>
        <dbReference type="Ensembl" id="ENSOANP00000040325.1"/>
    </source>
</evidence>
<keyword evidence="8" id="KW-1185">Reference proteome</keyword>
<keyword evidence="2 6" id="KW-0812">Transmembrane</keyword>
<evidence type="ECO:0000256" key="3">
    <source>
        <dbReference type="ARBA" id="ARBA00022989"/>
    </source>
</evidence>
<feature type="transmembrane region" description="Helical" evidence="6">
    <location>
        <begin position="296"/>
        <end position="316"/>
    </location>
</feature>
<gene>
    <name evidence="7" type="primary">TMEM241</name>
</gene>
<evidence type="ECO:0000256" key="4">
    <source>
        <dbReference type="ARBA" id="ARBA00023136"/>
    </source>
</evidence>
<feature type="transmembrane region" description="Helical" evidence="6">
    <location>
        <begin position="95"/>
        <end position="113"/>
    </location>
</feature>
<comment type="subcellular location">
    <subcellularLocation>
        <location evidence="1">Membrane</location>
        <topology evidence="1">Multi-pass membrane protein</topology>
    </subcellularLocation>
</comment>
<dbReference type="GO" id="GO:0005794">
    <property type="term" value="C:Golgi apparatus"/>
    <property type="evidence" value="ECO:0007669"/>
    <property type="project" value="Ensembl"/>
</dbReference>
<organism evidence="7 8">
    <name type="scientific">Ornithorhynchus anatinus</name>
    <name type="common">Duckbill platypus</name>
    <dbReference type="NCBI Taxonomy" id="9258"/>
    <lineage>
        <taxon>Eukaryota</taxon>
        <taxon>Metazoa</taxon>
        <taxon>Chordata</taxon>
        <taxon>Craniata</taxon>
        <taxon>Vertebrata</taxon>
        <taxon>Euteleostomi</taxon>
        <taxon>Mammalia</taxon>
        <taxon>Monotremata</taxon>
        <taxon>Ornithorhynchidae</taxon>
        <taxon>Ornithorhynchus</taxon>
    </lineage>
</organism>
<feature type="transmembrane region" description="Helical" evidence="6">
    <location>
        <begin position="176"/>
        <end position="194"/>
    </location>
</feature>
<keyword evidence="4 6" id="KW-0472">Membrane</keyword>
<dbReference type="AlphaFoldDB" id="A0A6I8NGT9"/>
<dbReference type="PANTHER" id="PTHR11132">
    <property type="entry name" value="SOLUTE CARRIER FAMILY 35"/>
    <property type="match status" value="1"/>
</dbReference>
<dbReference type="Bgee" id="ENSOANG00000001374">
    <property type="expression patterns" value="Expressed in adult mammalian kidney and 7 other cell types or tissues"/>
</dbReference>
<reference evidence="7" key="2">
    <citation type="submission" date="2025-08" db="UniProtKB">
        <authorList>
            <consortium name="Ensembl"/>
        </authorList>
    </citation>
    <scope>IDENTIFICATION</scope>
    <source>
        <strain evidence="7">Glennie</strain>
    </source>
</reference>
<evidence type="ECO:0000256" key="2">
    <source>
        <dbReference type="ARBA" id="ARBA00022692"/>
    </source>
</evidence>
<feature type="transmembrane region" description="Helical" evidence="6">
    <location>
        <begin position="271"/>
        <end position="290"/>
    </location>
</feature>
<dbReference type="InParanoid" id="A0A6I8NGT9"/>
<evidence type="ECO:0000313" key="8">
    <source>
        <dbReference type="Proteomes" id="UP000002279"/>
    </source>
</evidence>
<dbReference type="GO" id="GO:0005462">
    <property type="term" value="F:UDP-N-acetylglucosamine transmembrane transporter activity"/>
    <property type="evidence" value="ECO:0007669"/>
    <property type="project" value="Ensembl"/>
</dbReference>
<sequence>HVSVGGARAAGRWAPPSPPGGAAPPARPVGPPPPRRPPRGLPCPGPGRPPASPSAPATWRHTSPTRWQTLIGGLLLHLSWKLGWVEISSGSRSHVLAWLPASVLFVGIIYAGSRALSRLPVPVFLTLHSAADGLVCAFRRIVLRERTSLPKISSALFVLAAAACLPHHDAQFDQEGYFWALSHLLCVGAYKILLKAQKSNVLSDIDQQYLNYIFSAVLLTFASYPTGELLRAVEFPFLYFYRFHSSCWASGFLGFFLSLSTVKLKSQMAPGLCTGWMVFAKVITAGLSLLCFDMVLNPPMVCCLLLGGLGEALLVYSERSST</sequence>
<reference evidence="7 8" key="1">
    <citation type="journal article" date="2008" name="Nature">
        <title>Genome analysis of the platypus reveals unique signatures of evolution.</title>
        <authorList>
            <person name="Warren W.C."/>
            <person name="Hillier L.W."/>
            <person name="Marshall Graves J.A."/>
            <person name="Birney E."/>
            <person name="Ponting C.P."/>
            <person name="Grutzner F."/>
            <person name="Belov K."/>
            <person name="Miller W."/>
            <person name="Clarke L."/>
            <person name="Chinwalla A.T."/>
            <person name="Yang S.P."/>
            <person name="Heger A."/>
            <person name="Locke D.P."/>
            <person name="Miethke P."/>
            <person name="Waters P.D."/>
            <person name="Veyrunes F."/>
            <person name="Fulton L."/>
            <person name="Fulton B."/>
            <person name="Graves T."/>
            <person name="Wallis J."/>
            <person name="Puente X.S."/>
            <person name="Lopez-Otin C."/>
            <person name="Ordonez G.R."/>
            <person name="Eichler E.E."/>
            <person name="Chen L."/>
            <person name="Cheng Z."/>
            <person name="Deakin J.E."/>
            <person name="Alsop A."/>
            <person name="Thompson K."/>
            <person name="Kirby P."/>
            <person name="Papenfuss A.T."/>
            <person name="Wakefield M.J."/>
            <person name="Olender T."/>
            <person name="Lancet D."/>
            <person name="Huttley G.A."/>
            <person name="Smit A.F."/>
            <person name="Pask A."/>
            <person name="Temple-Smith P."/>
            <person name="Batzer M.A."/>
            <person name="Walker J.A."/>
            <person name="Konkel M.K."/>
            <person name="Harris R.S."/>
            <person name="Whittington C.M."/>
            <person name="Wong E.S."/>
            <person name="Gemmell N.J."/>
            <person name="Buschiazzo E."/>
            <person name="Vargas Jentzsch I.M."/>
            <person name="Merkel A."/>
            <person name="Schmitz J."/>
            <person name="Zemann A."/>
            <person name="Churakov G."/>
            <person name="Kriegs J.O."/>
            <person name="Brosius J."/>
            <person name="Murchison E.P."/>
            <person name="Sachidanandam R."/>
            <person name="Smith C."/>
            <person name="Hannon G.J."/>
            <person name="Tsend-Ayush E."/>
            <person name="McMillan D."/>
            <person name="Attenborough R."/>
            <person name="Rens W."/>
            <person name="Ferguson-Smith M."/>
            <person name="Lefevre C.M."/>
            <person name="Sharp J.A."/>
            <person name="Nicholas K.R."/>
            <person name="Ray D.A."/>
            <person name="Kube M."/>
            <person name="Reinhardt R."/>
            <person name="Pringle T.H."/>
            <person name="Taylor J."/>
            <person name="Jones R.C."/>
            <person name="Nixon B."/>
            <person name="Dacheux J.L."/>
            <person name="Niwa H."/>
            <person name="Sekita Y."/>
            <person name="Huang X."/>
            <person name="Stark A."/>
            <person name="Kheradpour P."/>
            <person name="Kellis M."/>
            <person name="Flicek P."/>
            <person name="Chen Y."/>
            <person name="Webber C."/>
            <person name="Hardison R."/>
            <person name="Nelson J."/>
            <person name="Hallsworth-Pepin K."/>
            <person name="Delehaunty K."/>
            <person name="Markovic C."/>
            <person name="Minx P."/>
            <person name="Feng Y."/>
            <person name="Kremitzki C."/>
            <person name="Mitreva M."/>
            <person name="Glasscock J."/>
            <person name="Wylie T."/>
            <person name="Wohldmann P."/>
            <person name="Thiru P."/>
            <person name="Nhan M.N."/>
            <person name="Pohl C.S."/>
            <person name="Smith S.M."/>
            <person name="Hou S."/>
            <person name="Nefedov M."/>
            <person name="de Jong P.J."/>
            <person name="Renfree M.B."/>
            <person name="Mardis E.R."/>
            <person name="Wilson R.K."/>
        </authorList>
    </citation>
    <scope>NUCLEOTIDE SEQUENCE [LARGE SCALE GENOMIC DNA]</scope>
    <source>
        <strain evidence="7 8">Glennie</strain>
    </source>
</reference>
<dbReference type="GeneTree" id="ENSGT00510000048348"/>
<dbReference type="Ensembl" id="ENSOANT00000056085.1">
    <property type="protein sequence ID" value="ENSOANP00000040325.1"/>
    <property type="gene ID" value="ENSOANG00000001374.3"/>
</dbReference>
<accession>A0A6I8NGT9</accession>
<feature type="compositionally biased region" description="Low complexity" evidence="5">
    <location>
        <begin position="1"/>
        <end position="14"/>
    </location>
</feature>
<dbReference type="Proteomes" id="UP000002279">
    <property type="component" value="Chromosome 7"/>
</dbReference>
<feature type="compositionally biased region" description="Pro residues" evidence="5">
    <location>
        <begin position="15"/>
        <end position="53"/>
    </location>
</feature>
<proteinExistence type="predicted"/>
<reference evidence="7" key="3">
    <citation type="submission" date="2025-09" db="UniProtKB">
        <authorList>
            <consortium name="Ensembl"/>
        </authorList>
    </citation>
    <scope>IDENTIFICATION</scope>
    <source>
        <strain evidence="7">Glennie</strain>
    </source>
</reference>
<feature type="transmembrane region" description="Helical" evidence="6">
    <location>
        <begin position="239"/>
        <end position="259"/>
    </location>
</feature>
<protein>
    <submittedName>
        <fullName evidence="7">Transmembrane protein 241</fullName>
    </submittedName>
</protein>
<feature type="region of interest" description="Disordered" evidence="5">
    <location>
        <begin position="1"/>
        <end position="61"/>
    </location>
</feature>
<dbReference type="InterPro" id="IPR050186">
    <property type="entry name" value="TPT_transporter"/>
</dbReference>